<evidence type="ECO:0000256" key="10">
    <source>
        <dbReference type="SAM" id="Coils"/>
    </source>
</evidence>
<keyword evidence="6" id="KW-0210">Decarboxylase</keyword>
<keyword evidence="4" id="KW-0312">Gluconeogenesis</keyword>
<dbReference type="PANTHER" id="PTHR30031">
    <property type="entry name" value="PHOSPHOENOLPYRUVATE CARBOXYKINASE ATP"/>
    <property type="match status" value="1"/>
</dbReference>
<accession>A0A830EZ84</accession>
<dbReference type="PANTHER" id="PTHR30031:SF0">
    <property type="entry name" value="PHOSPHOENOLPYRUVATE CARBOXYKINASE (ATP)"/>
    <property type="match status" value="1"/>
</dbReference>
<dbReference type="Pfam" id="PF01293">
    <property type="entry name" value="PEPCK_ATP"/>
    <property type="match status" value="1"/>
</dbReference>
<sequence length="503" mass="54707">MMPRQTSATEQFVASLPDPERADNVVYNPTTDELRAYSEHLETTTEFGSPSYVSEDRSRKSEQTKNTVDDAFDDADEALVADVTDAASETDLVCVDRRVGRHPEHSYVCRYYVPEEYGRIALSLCKLLEPAPEGAEPDFYTVQLPDWEETGIRVLPDAGYTVVAGSDYTGEAKKSFLRLFMLEAKRAGGLGLHAGSKRVTLETEDGDLTDVGQLFLGLSGTGKSTLTAHDLWLDEPEDATMLQDDVCALLPDGSVAGSEGEGLFVKTYGLDPETEPAMYDAVTDETAVLENVDVDADGTVDFDSDKYTTNGRAVIERDQLSSAGEEIDLPGVDQIFFITRNPAMPPVAKLTPEEAAVAFMLGESVQTSAGDPSAAGESIRVVGTNPFIVGSEGEEGNRFRDLIADLDVDCYVLNTGRVGTRDVGVDDTITLLRAISRGSVSWTHDDATDLTVPRDVPGMDVSEFDVAANLPDHEAELSTLRAEREAYLERFDALDDDITDARY</sequence>
<feature type="compositionally biased region" description="Basic and acidic residues" evidence="11">
    <location>
        <begin position="54"/>
        <end position="63"/>
    </location>
</feature>
<feature type="compositionally biased region" description="Polar residues" evidence="11">
    <location>
        <begin position="1"/>
        <end position="12"/>
    </location>
</feature>
<comment type="caution">
    <text evidence="12">The sequence shown here is derived from an EMBL/GenBank/DDBJ whole genome shotgun (WGS) entry which is preliminary data.</text>
</comment>
<dbReference type="Proteomes" id="UP000628840">
    <property type="component" value="Unassembled WGS sequence"/>
</dbReference>
<dbReference type="EMBL" id="BMPF01000008">
    <property type="protein sequence ID" value="GGL44706.1"/>
    <property type="molecule type" value="Genomic_DNA"/>
</dbReference>
<dbReference type="GO" id="GO:0006094">
    <property type="term" value="P:gluconeogenesis"/>
    <property type="evidence" value="ECO:0007669"/>
    <property type="project" value="UniProtKB-UniPathway"/>
</dbReference>
<evidence type="ECO:0000256" key="4">
    <source>
        <dbReference type="ARBA" id="ARBA00022432"/>
    </source>
</evidence>
<keyword evidence="7" id="KW-0067">ATP-binding</keyword>
<protein>
    <recommendedName>
        <fullName evidence="3">phosphoenolpyruvate carboxykinase (ATP)</fullName>
        <ecNumber evidence="3">4.1.1.49</ecNumber>
    </recommendedName>
</protein>
<evidence type="ECO:0000256" key="5">
    <source>
        <dbReference type="ARBA" id="ARBA00022741"/>
    </source>
</evidence>
<dbReference type="Gene3D" id="3.40.449.10">
    <property type="entry name" value="Phosphoenolpyruvate Carboxykinase, domain 1"/>
    <property type="match status" value="1"/>
</dbReference>
<keyword evidence="8" id="KW-0456">Lyase</keyword>
<dbReference type="GO" id="GO:0016301">
    <property type="term" value="F:kinase activity"/>
    <property type="evidence" value="ECO:0007669"/>
    <property type="project" value="UniProtKB-KW"/>
</dbReference>
<feature type="region of interest" description="Disordered" evidence="11">
    <location>
        <begin position="1"/>
        <end position="25"/>
    </location>
</feature>
<dbReference type="UniPathway" id="UPA00138"/>
<keyword evidence="13" id="KW-1185">Reference proteome</keyword>
<evidence type="ECO:0000256" key="8">
    <source>
        <dbReference type="ARBA" id="ARBA00023239"/>
    </source>
</evidence>
<evidence type="ECO:0000256" key="2">
    <source>
        <dbReference type="ARBA" id="ARBA00006052"/>
    </source>
</evidence>
<gene>
    <name evidence="12" type="primary">pckA</name>
    <name evidence="12" type="ORF">GCM10009037_30140</name>
</gene>
<dbReference type="GO" id="GO:0005829">
    <property type="term" value="C:cytosol"/>
    <property type="evidence" value="ECO:0007669"/>
    <property type="project" value="TreeGrafter"/>
</dbReference>
<proteinExistence type="inferred from homology"/>
<evidence type="ECO:0000313" key="13">
    <source>
        <dbReference type="Proteomes" id="UP000628840"/>
    </source>
</evidence>
<dbReference type="AlphaFoldDB" id="A0A830EZ84"/>
<feature type="coiled-coil region" evidence="10">
    <location>
        <begin position="470"/>
        <end position="497"/>
    </location>
</feature>
<comment type="pathway">
    <text evidence="1">Carbohydrate biosynthesis; gluconeogenesis.</text>
</comment>
<dbReference type="InterPro" id="IPR001272">
    <property type="entry name" value="PEP_carboxykinase_ATP"/>
</dbReference>
<dbReference type="SUPFAM" id="SSF68923">
    <property type="entry name" value="PEP carboxykinase N-terminal domain"/>
    <property type="match status" value="1"/>
</dbReference>
<keyword evidence="10" id="KW-0175">Coiled coil</keyword>
<feature type="region of interest" description="Disordered" evidence="11">
    <location>
        <begin position="37"/>
        <end position="69"/>
    </location>
</feature>
<comment type="similarity">
    <text evidence="2">Belongs to the phosphoenolpyruvate carboxykinase (ATP) family.</text>
</comment>
<dbReference type="GO" id="GO:0004612">
    <property type="term" value="F:phosphoenolpyruvate carboxykinase (ATP) activity"/>
    <property type="evidence" value="ECO:0007669"/>
    <property type="project" value="UniProtKB-EC"/>
</dbReference>
<dbReference type="EC" id="4.1.1.49" evidence="3"/>
<evidence type="ECO:0000256" key="11">
    <source>
        <dbReference type="SAM" id="MobiDB-lite"/>
    </source>
</evidence>
<name>A0A830EZ84_9EURY</name>
<evidence type="ECO:0000313" key="12">
    <source>
        <dbReference type="EMBL" id="GGL44706.1"/>
    </source>
</evidence>
<evidence type="ECO:0000256" key="6">
    <source>
        <dbReference type="ARBA" id="ARBA00022793"/>
    </source>
</evidence>
<organism evidence="12 13">
    <name type="scientific">Halarchaeum grantii</name>
    <dbReference type="NCBI Taxonomy" id="1193105"/>
    <lineage>
        <taxon>Archaea</taxon>
        <taxon>Methanobacteriati</taxon>
        <taxon>Methanobacteriota</taxon>
        <taxon>Stenosarchaea group</taxon>
        <taxon>Halobacteria</taxon>
        <taxon>Halobacteriales</taxon>
        <taxon>Halobacteriaceae</taxon>
    </lineage>
</organism>
<evidence type="ECO:0000256" key="3">
    <source>
        <dbReference type="ARBA" id="ARBA00012363"/>
    </source>
</evidence>
<dbReference type="Gene3D" id="3.90.228.20">
    <property type="match status" value="1"/>
</dbReference>
<dbReference type="NCBIfam" id="NF006821">
    <property type="entry name" value="PRK09344.1-3"/>
    <property type="match status" value="1"/>
</dbReference>
<dbReference type="Gene3D" id="2.170.8.10">
    <property type="entry name" value="Phosphoenolpyruvate Carboxykinase, domain 2"/>
    <property type="match status" value="1"/>
</dbReference>
<evidence type="ECO:0000256" key="9">
    <source>
        <dbReference type="ARBA" id="ARBA00047371"/>
    </source>
</evidence>
<keyword evidence="5" id="KW-0547">Nucleotide-binding</keyword>
<evidence type="ECO:0000256" key="7">
    <source>
        <dbReference type="ARBA" id="ARBA00022840"/>
    </source>
</evidence>
<dbReference type="InterPro" id="IPR013035">
    <property type="entry name" value="PEP_carboxykinase_C"/>
</dbReference>
<dbReference type="GO" id="GO:0005524">
    <property type="term" value="F:ATP binding"/>
    <property type="evidence" value="ECO:0007669"/>
    <property type="project" value="UniProtKB-KW"/>
</dbReference>
<reference evidence="12 13" key="1">
    <citation type="journal article" date="2019" name="Int. J. Syst. Evol. Microbiol.">
        <title>The Global Catalogue of Microorganisms (GCM) 10K type strain sequencing project: providing services to taxonomists for standard genome sequencing and annotation.</title>
        <authorList>
            <consortium name="The Broad Institute Genomics Platform"/>
            <consortium name="The Broad Institute Genome Sequencing Center for Infectious Disease"/>
            <person name="Wu L."/>
            <person name="Ma J."/>
        </authorList>
    </citation>
    <scope>NUCLEOTIDE SEQUENCE [LARGE SCALE GENOMIC DNA]</scope>
    <source>
        <strain evidence="12 13">JCM 19585</strain>
    </source>
</reference>
<evidence type="ECO:0000256" key="1">
    <source>
        <dbReference type="ARBA" id="ARBA00004742"/>
    </source>
</evidence>
<dbReference type="SUPFAM" id="SSF53795">
    <property type="entry name" value="PEP carboxykinase-like"/>
    <property type="match status" value="1"/>
</dbReference>
<comment type="catalytic activity">
    <reaction evidence="9">
        <text>oxaloacetate + ATP = phosphoenolpyruvate + ADP + CO2</text>
        <dbReference type="Rhea" id="RHEA:18617"/>
        <dbReference type="ChEBI" id="CHEBI:16452"/>
        <dbReference type="ChEBI" id="CHEBI:16526"/>
        <dbReference type="ChEBI" id="CHEBI:30616"/>
        <dbReference type="ChEBI" id="CHEBI:58702"/>
        <dbReference type="ChEBI" id="CHEBI:456216"/>
        <dbReference type="EC" id="4.1.1.49"/>
    </reaction>
</comment>
<dbReference type="InterPro" id="IPR008210">
    <property type="entry name" value="PEP_carboxykinase_N"/>
</dbReference>